<gene>
    <name evidence="2" type="ORF">A7985_07735</name>
</gene>
<reference evidence="3" key="1">
    <citation type="submission" date="2016-07" db="EMBL/GenBank/DDBJ databases">
        <authorList>
            <person name="Florea S."/>
            <person name="Webb J.S."/>
            <person name="Jaromczyk J."/>
            <person name="Schardl C.L."/>
        </authorList>
    </citation>
    <scope>NUCLEOTIDE SEQUENCE [LARGE SCALE GENOMIC DNA]</scope>
    <source>
        <strain evidence="3">IPB1</strain>
    </source>
</reference>
<evidence type="ECO:0000313" key="3">
    <source>
        <dbReference type="Proteomes" id="UP000093366"/>
    </source>
</evidence>
<evidence type="ECO:0000256" key="1">
    <source>
        <dbReference type="SAM" id="Phobius"/>
    </source>
</evidence>
<dbReference type="AlphaFoldDB" id="A0A1C0TWY2"/>
<proteinExistence type="predicted"/>
<accession>A0A1C0TWY2</accession>
<keyword evidence="1" id="KW-1133">Transmembrane helix</keyword>
<dbReference type="InterPro" id="IPR016024">
    <property type="entry name" value="ARM-type_fold"/>
</dbReference>
<dbReference type="OrthoDB" id="6314026at2"/>
<organism evidence="2 3">
    <name type="scientific">Pseudoalteromonas luteoviolacea</name>
    <dbReference type="NCBI Taxonomy" id="43657"/>
    <lineage>
        <taxon>Bacteria</taxon>
        <taxon>Pseudomonadati</taxon>
        <taxon>Pseudomonadota</taxon>
        <taxon>Gammaproteobacteria</taxon>
        <taxon>Alteromonadales</taxon>
        <taxon>Pseudoalteromonadaceae</taxon>
        <taxon>Pseudoalteromonas</taxon>
    </lineage>
</organism>
<dbReference type="SUPFAM" id="SSF48371">
    <property type="entry name" value="ARM repeat"/>
    <property type="match status" value="1"/>
</dbReference>
<evidence type="ECO:0008006" key="4">
    <source>
        <dbReference type="Google" id="ProtNLM"/>
    </source>
</evidence>
<dbReference type="Proteomes" id="UP000093366">
    <property type="component" value="Unassembled WGS sequence"/>
</dbReference>
<dbReference type="RefSeq" id="WP_065789829.1">
    <property type="nucleotide sequence ID" value="NZ_MAUJ01000001.1"/>
</dbReference>
<evidence type="ECO:0000313" key="2">
    <source>
        <dbReference type="EMBL" id="OCQ23819.1"/>
    </source>
</evidence>
<feature type="transmembrane region" description="Helical" evidence="1">
    <location>
        <begin position="12"/>
        <end position="31"/>
    </location>
</feature>
<sequence>MQHKRYFLNKYVIAAAILVLLVIIGFVQLRFSSTQQLASPRLAEQIAIQVDVVNDSAGKKHAHNQVLVSSAESQNNQTLIKNDQSITTNEKLRDTLEKLNTSIAQNPEPLKHAIMGPSNKHIAARMQLLNLLDQDPELISELIDAFIEDPNSLLGRELSAVLSESGHELAQEAALDMALDLSNDEQARTAGLLLIAQMEEVTGDTRDRVLAHIDSGNDLNSDLQQFALMALKPAPSSQEDYQRVQSTLSKVVKAEDQNVRRHGVYQMAQWATNNEDLQDVRTLALTDPDVNTRARAVMSLGDSPFKSQENRSVLWQVADDENEPPPIRLYALKSLSKYALNDSEINKLRIMNNDIRNTSR</sequence>
<keyword evidence="1" id="KW-0472">Membrane</keyword>
<dbReference type="Gene3D" id="1.25.10.10">
    <property type="entry name" value="Leucine-rich Repeat Variant"/>
    <property type="match status" value="1"/>
</dbReference>
<protein>
    <recommendedName>
        <fullName evidence="4">HEAT repeat domain-containing protein</fullName>
    </recommendedName>
</protein>
<comment type="caution">
    <text evidence="2">The sequence shown here is derived from an EMBL/GenBank/DDBJ whole genome shotgun (WGS) entry which is preliminary data.</text>
</comment>
<keyword evidence="1" id="KW-0812">Transmembrane</keyword>
<name>A0A1C0TWY2_9GAMM</name>
<dbReference type="EMBL" id="MAUJ01000001">
    <property type="protein sequence ID" value="OCQ23819.1"/>
    <property type="molecule type" value="Genomic_DNA"/>
</dbReference>
<dbReference type="InterPro" id="IPR011989">
    <property type="entry name" value="ARM-like"/>
</dbReference>